<name>A0ABM1F385_PRICU</name>
<protein>
    <recommendedName>
        <fullName evidence="2">SWIM-type domain-containing protein</fullName>
    </recommendedName>
</protein>
<evidence type="ECO:0000256" key="1">
    <source>
        <dbReference type="PROSITE-ProRule" id="PRU00325"/>
    </source>
</evidence>
<dbReference type="InterPro" id="IPR007527">
    <property type="entry name" value="Znf_SWIM"/>
</dbReference>
<dbReference type="Proteomes" id="UP000695022">
    <property type="component" value="Unplaced"/>
</dbReference>
<feature type="domain" description="SWIM-type" evidence="2">
    <location>
        <begin position="319"/>
        <end position="350"/>
    </location>
</feature>
<dbReference type="Pfam" id="PF21056">
    <property type="entry name" value="ZSWIM1-3_RNaseH-like"/>
    <property type="match status" value="1"/>
</dbReference>
<dbReference type="PROSITE" id="PS50966">
    <property type="entry name" value="ZF_SWIM"/>
    <property type="match status" value="1"/>
</dbReference>
<dbReference type="PANTHER" id="PTHR31569">
    <property type="entry name" value="SWIM-TYPE DOMAIN-CONTAINING PROTEIN"/>
    <property type="match status" value="1"/>
</dbReference>
<keyword evidence="1" id="KW-0862">Zinc</keyword>
<dbReference type="PANTHER" id="PTHR31569:SF4">
    <property type="entry name" value="SWIM-TYPE DOMAIN-CONTAINING PROTEIN"/>
    <property type="match status" value="1"/>
</dbReference>
<proteinExistence type="predicted"/>
<evidence type="ECO:0000259" key="2">
    <source>
        <dbReference type="PROSITE" id="PS50966"/>
    </source>
</evidence>
<accession>A0ABM1F385</accession>
<organism evidence="3 4">
    <name type="scientific">Priapulus caudatus</name>
    <name type="common">Priapulid worm</name>
    <dbReference type="NCBI Taxonomy" id="37621"/>
    <lineage>
        <taxon>Eukaryota</taxon>
        <taxon>Metazoa</taxon>
        <taxon>Ecdysozoa</taxon>
        <taxon>Scalidophora</taxon>
        <taxon>Priapulida</taxon>
        <taxon>Priapulimorpha</taxon>
        <taxon>Priapulimorphida</taxon>
        <taxon>Priapulidae</taxon>
        <taxon>Priapulus</taxon>
    </lineage>
</organism>
<keyword evidence="1" id="KW-0479">Metal-binding</keyword>
<reference evidence="4" key="1">
    <citation type="submission" date="2025-08" db="UniProtKB">
        <authorList>
            <consortium name="RefSeq"/>
        </authorList>
    </citation>
    <scope>IDENTIFICATION</scope>
</reference>
<evidence type="ECO:0000313" key="4">
    <source>
        <dbReference type="RefSeq" id="XP_014678906.1"/>
    </source>
</evidence>
<dbReference type="RefSeq" id="XP_014678906.1">
    <property type="nucleotide sequence ID" value="XM_014823420.1"/>
</dbReference>
<gene>
    <name evidence="4" type="primary">LOC106818749</name>
</gene>
<keyword evidence="1" id="KW-0863">Zinc-finger</keyword>
<dbReference type="InterPro" id="IPR052579">
    <property type="entry name" value="Zinc_finger_SWIM"/>
</dbReference>
<sequence>MRKDTSATIHVVTDSDNFLRGIFYQSVQMKKMFAAFPELILVDATYRLNNVRMPLYVMLIVDGNGQAEIVALWIVADEDAQTLRQMIRTFKSQNDNSNKIKCIMADKDMTERQVMINELPDAHLLICLFHTMRSFRREISTEKMGITQDQRIAVLEIVQKLVYSKDEEDYQRHYMSLLRCELAVVIEYYNKNWHELRGQWVEGLKNDHCHFMNRTNNRLEAINQKLKSVITKSSSIVIFWQDLMKCVNSLQIERKHRAIQLQTKVPVFKYANGSYQQRYQNHLTPFAFGHMSKQFELSERLTIIENEQGSYDATSATSKTVCYENTCQCSFFKAMCLPCRHIMACRKFLHVDWLCVCVRVFVPELCATRWTKEFYFAQYMFSETAVNMHFKTCHTSKL</sequence>
<dbReference type="GeneID" id="106818749"/>
<evidence type="ECO:0000313" key="3">
    <source>
        <dbReference type="Proteomes" id="UP000695022"/>
    </source>
</evidence>
<dbReference type="InterPro" id="IPR048324">
    <property type="entry name" value="ZSWIM1-3_RNaseH-like"/>
</dbReference>
<keyword evidence="3" id="KW-1185">Reference proteome</keyword>